<evidence type="ECO:0000313" key="1">
    <source>
        <dbReference type="EMBL" id="KAE9522175.1"/>
    </source>
</evidence>
<dbReference type="OrthoDB" id="10527414at2759"/>
<gene>
    <name evidence="1" type="ORF">AGLY_017435</name>
</gene>
<sequence>MCVLGAMKNVLLLYKTVKLGPSPIRYEKSEMLEEASVSFCFNIFRTRSHCFLIMSLYNDVIANKSVFCGEIVVVVNRLKNAGKYYFIRFQNIDNFILDPVGSMRIFSLLFAIAVPSESNILNLACTTTSSQSPLLDLKVVPLQLPYLSNVPAMVFVTNIISHDLKLTGYVSTLCNSCILVTRYVFEGIGRSQLSTSRLSKEVIFRLGPPQS</sequence>
<keyword evidence="2" id="KW-1185">Reference proteome</keyword>
<reference evidence="1 2" key="1">
    <citation type="submission" date="2019-08" db="EMBL/GenBank/DDBJ databases">
        <title>The genome of the soybean aphid Biotype 1, its phylome, world population structure and adaptation to the North American continent.</title>
        <authorList>
            <person name="Giordano R."/>
            <person name="Donthu R.K."/>
            <person name="Hernandez A.G."/>
            <person name="Wright C.L."/>
            <person name="Zimin A.V."/>
        </authorList>
    </citation>
    <scope>NUCLEOTIDE SEQUENCE [LARGE SCALE GENOMIC DNA]</scope>
    <source>
        <tissue evidence="1">Whole aphids</tissue>
    </source>
</reference>
<name>A0A6G0SVQ3_APHGL</name>
<protein>
    <submittedName>
        <fullName evidence="1">Uncharacterized protein</fullName>
    </submittedName>
</protein>
<organism evidence="1 2">
    <name type="scientific">Aphis glycines</name>
    <name type="common">Soybean aphid</name>
    <dbReference type="NCBI Taxonomy" id="307491"/>
    <lineage>
        <taxon>Eukaryota</taxon>
        <taxon>Metazoa</taxon>
        <taxon>Ecdysozoa</taxon>
        <taxon>Arthropoda</taxon>
        <taxon>Hexapoda</taxon>
        <taxon>Insecta</taxon>
        <taxon>Pterygota</taxon>
        <taxon>Neoptera</taxon>
        <taxon>Paraneoptera</taxon>
        <taxon>Hemiptera</taxon>
        <taxon>Sternorrhyncha</taxon>
        <taxon>Aphidomorpha</taxon>
        <taxon>Aphidoidea</taxon>
        <taxon>Aphididae</taxon>
        <taxon>Aphidini</taxon>
        <taxon>Aphis</taxon>
        <taxon>Aphis</taxon>
    </lineage>
</organism>
<accession>A0A6G0SVQ3</accession>
<dbReference type="AlphaFoldDB" id="A0A6G0SVQ3"/>
<dbReference type="Proteomes" id="UP000475862">
    <property type="component" value="Unassembled WGS sequence"/>
</dbReference>
<comment type="caution">
    <text evidence="1">The sequence shown here is derived from an EMBL/GenBank/DDBJ whole genome shotgun (WGS) entry which is preliminary data.</text>
</comment>
<dbReference type="EMBL" id="VYZN01001597">
    <property type="protein sequence ID" value="KAE9522175.1"/>
    <property type="molecule type" value="Genomic_DNA"/>
</dbReference>
<proteinExistence type="predicted"/>
<evidence type="ECO:0000313" key="2">
    <source>
        <dbReference type="Proteomes" id="UP000475862"/>
    </source>
</evidence>